<proteinExistence type="predicted"/>
<organism evidence="3 4">
    <name type="scientific">Ectocarpus siliculosus</name>
    <name type="common">Brown alga</name>
    <name type="synonym">Conferva siliculosa</name>
    <dbReference type="NCBI Taxonomy" id="2880"/>
    <lineage>
        <taxon>Eukaryota</taxon>
        <taxon>Sar</taxon>
        <taxon>Stramenopiles</taxon>
        <taxon>Ochrophyta</taxon>
        <taxon>PX clade</taxon>
        <taxon>Phaeophyceae</taxon>
        <taxon>Ectocarpales</taxon>
        <taxon>Ectocarpaceae</taxon>
        <taxon>Ectocarpus</taxon>
    </lineage>
</organism>
<evidence type="ECO:0000256" key="1">
    <source>
        <dbReference type="SAM" id="SignalP"/>
    </source>
</evidence>
<dbReference type="Proteomes" id="UP000002630">
    <property type="component" value="Linkage Group LG27"/>
</dbReference>
<dbReference type="PANTHER" id="PTHR34202">
    <property type="entry name" value="UPF0548 PROTEIN"/>
    <property type="match status" value="1"/>
</dbReference>
<feature type="chain" id="PRO_5003117424" description="DUF1990 domain-containing protein" evidence="1">
    <location>
        <begin position="20"/>
        <end position="298"/>
    </location>
</feature>
<reference evidence="3 4" key="1">
    <citation type="journal article" date="2010" name="Nature">
        <title>The Ectocarpus genome and the independent evolution of multicellularity in brown algae.</title>
        <authorList>
            <person name="Cock J.M."/>
            <person name="Sterck L."/>
            <person name="Rouze P."/>
            <person name="Scornet D."/>
            <person name="Allen A.E."/>
            <person name="Amoutzias G."/>
            <person name="Anthouard V."/>
            <person name="Artiguenave F."/>
            <person name="Aury J.M."/>
            <person name="Badger J.H."/>
            <person name="Beszteri B."/>
            <person name="Billiau K."/>
            <person name="Bonnet E."/>
            <person name="Bothwell J.H."/>
            <person name="Bowler C."/>
            <person name="Boyen C."/>
            <person name="Brownlee C."/>
            <person name="Carrano C.J."/>
            <person name="Charrier B."/>
            <person name="Cho G.Y."/>
            <person name="Coelho S.M."/>
            <person name="Collen J."/>
            <person name="Corre E."/>
            <person name="Da Silva C."/>
            <person name="Delage L."/>
            <person name="Delaroque N."/>
            <person name="Dittami S.M."/>
            <person name="Doulbeau S."/>
            <person name="Elias M."/>
            <person name="Farnham G."/>
            <person name="Gachon C.M."/>
            <person name="Gschloessl B."/>
            <person name="Heesch S."/>
            <person name="Jabbari K."/>
            <person name="Jubin C."/>
            <person name="Kawai H."/>
            <person name="Kimura K."/>
            <person name="Kloareg B."/>
            <person name="Kupper F.C."/>
            <person name="Lang D."/>
            <person name="Le Bail A."/>
            <person name="Leblanc C."/>
            <person name="Lerouge P."/>
            <person name="Lohr M."/>
            <person name="Lopez P.J."/>
            <person name="Martens C."/>
            <person name="Maumus F."/>
            <person name="Michel G."/>
            <person name="Miranda-Saavedra D."/>
            <person name="Morales J."/>
            <person name="Moreau H."/>
            <person name="Motomura T."/>
            <person name="Nagasato C."/>
            <person name="Napoli C.A."/>
            <person name="Nelson D.R."/>
            <person name="Nyvall-Collen P."/>
            <person name="Peters A.F."/>
            <person name="Pommier C."/>
            <person name="Potin P."/>
            <person name="Poulain J."/>
            <person name="Quesneville H."/>
            <person name="Read B."/>
            <person name="Rensing S.A."/>
            <person name="Ritter A."/>
            <person name="Rousvoal S."/>
            <person name="Samanta M."/>
            <person name="Samson G."/>
            <person name="Schroeder D.C."/>
            <person name="Segurens B."/>
            <person name="Strittmatter M."/>
            <person name="Tonon T."/>
            <person name="Tregear J.W."/>
            <person name="Valentin K."/>
            <person name="von Dassow P."/>
            <person name="Yamagishi T."/>
            <person name="Van de Peer Y."/>
            <person name="Wincker P."/>
        </authorList>
    </citation>
    <scope>NUCLEOTIDE SEQUENCE [LARGE SCALE GENOMIC DNA]</scope>
    <source>
        <strain evidence="4">Ec32 / CCAP1310/4</strain>
    </source>
</reference>
<feature type="signal peptide" evidence="1">
    <location>
        <begin position="1"/>
        <end position="19"/>
    </location>
</feature>
<dbReference type="EMBL" id="FN648807">
    <property type="protein sequence ID" value="CBN77437.1"/>
    <property type="molecule type" value="Genomic_DNA"/>
</dbReference>
<dbReference type="Pfam" id="PF09348">
    <property type="entry name" value="DUF1990"/>
    <property type="match status" value="1"/>
</dbReference>
<protein>
    <recommendedName>
        <fullName evidence="2">DUF1990 domain-containing protein</fullName>
    </recommendedName>
</protein>
<name>D8LQ57_ECTSI</name>
<keyword evidence="1" id="KW-0732">Signal</keyword>
<evidence type="ECO:0000259" key="2">
    <source>
        <dbReference type="Pfam" id="PF09348"/>
    </source>
</evidence>
<evidence type="ECO:0000313" key="4">
    <source>
        <dbReference type="Proteomes" id="UP000002630"/>
    </source>
</evidence>
<dbReference type="eggNOG" id="ENOG502SEZ2">
    <property type="taxonomic scope" value="Eukaryota"/>
</dbReference>
<keyword evidence="4" id="KW-1185">Reference proteome</keyword>
<dbReference type="InterPro" id="IPR018960">
    <property type="entry name" value="DUF1990"/>
</dbReference>
<dbReference type="AlphaFoldDB" id="D8LQ57"/>
<dbReference type="EMBL" id="FN649752">
    <property type="protein sequence ID" value="CBN77437.1"/>
    <property type="molecule type" value="Genomic_DNA"/>
</dbReference>
<gene>
    <name evidence="3" type="ORF">Esi_0059_0051</name>
</gene>
<accession>D8LQ57</accession>
<dbReference type="InParanoid" id="D8LQ57"/>
<evidence type="ECO:0000313" key="3">
    <source>
        <dbReference type="EMBL" id="CBN77437.1"/>
    </source>
</evidence>
<dbReference type="OrthoDB" id="202930at2759"/>
<dbReference type="PANTHER" id="PTHR34202:SF1">
    <property type="entry name" value="UPF0548 PROTEIN"/>
    <property type="match status" value="1"/>
</dbReference>
<feature type="domain" description="DUF1990" evidence="2">
    <location>
        <begin position="71"/>
        <end position="283"/>
    </location>
</feature>
<sequence length="298" mass="32563">MGIFMRISVLSFLLAEVISSGTTFTFFREPSASVVRRYLERQDTEQSPVNHAFAGFSDIAAAGGDAAVPPPPPQGFQERTVRAHLGSGKETYARGREALLRWQMHEGSSWARIFLGQRPPRPALQRNLVTIAKACAGLVWCINPCQVLYERNDVALRFIAPPGADANRSLDDGEARPVENTKRVMGGGGGALWAGKRPTSAPSWASFLPGVKHKGRQSAVAYATKMGHLIQGEERMRVLHFCGPGGDDSVWFEVYSVSRGAGLVGGLVFPFVQSMQRRFFREQAETMKRVVNSSSGLP</sequence>